<dbReference type="Gene3D" id="1.10.1740.10">
    <property type="match status" value="1"/>
</dbReference>
<sequence>MNKEIFERCKVDKLYLEQFMRENENLIWFSIRKYIGEPAEVADKYRIDKDDLLQLGRLAMLKCIKRFDPDRRVKFSSFTVTAIVREVRCFLRDKTSVIRPTRSASELLNRIKQTICELEYVPSTRDIAELLDVDEQRVVKAMKVAGDTVYAEFDMPIPKRAEDDVIDSMYTQEILQDMACRMTDVEFNIVLGRLNGMSYRQLSEKCKVSKKAVVRTMRKAREVLRDVYTLMNELDKD</sequence>
<dbReference type="InterPro" id="IPR014284">
    <property type="entry name" value="RNA_pol_sigma-70_dom"/>
</dbReference>
<dbReference type="EMBL" id="AP017312">
    <property type="protein sequence ID" value="BAU28235.1"/>
    <property type="molecule type" value="Genomic_DNA"/>
</dbReference>
<evidence type="ECO:0000256" key="4">
    <source>
        <dbReference type="ARBA" id="ARBA00023163"/>
    </source>
</evidence>
<dbReference type="GO" id="GO:0003677">
    <property type="term" value="F:DNA binding"/>
    <property type="evidence" value="ECO:0007669"/>
    <property type="project" value="UniProtKB-KW"/>
</dbReference>
<dbReference type="PANTHER" id="PTHR30385">
    <property type="entry name" value="SIGMA FACTOR F FLAGELLAR"/>
    <property type="match status" value="1"/>
</dbReference>
<evidence type="ECO:0000256" key="3">
    <source>
        <dbReference type="ARBA" id="ARBA00023125"/>
    </source>
</evidence>
<dbReference type="InterPro" id="IPR007627">
    <property type="entry name" value="RNA_pol_sigma70_r2"/>
</dbReference>
<name>A0A0U4WHV3_9BACL</name>
<dbReference type="AlphaFoldDB" id="A0A0U4WHV3"/>
<evidence type="ECO:0000259" key="5">
    <source>
        <dbReference type="Pfam" id="PF04542"/>
    </source>
</evidence>
<feature type="domain" description="RNA polymerase sigma-70 region 2" evidence="5">
    <location>
        <begin position="45"/>
        <end position="95"/>
    </location>
</feature>
<keyword evidence="7" id="KW-1185">Reference proteome</keyword>
<proteinExistence type="predicted"/>
<accession>A0A0U4WHV3</accession>
<dbReference type="RefSeq" id="WP_096466008.1">
    <property type="nucleotide sequence ID" value="NZ_AP017312.1"/>
</dbReference>
<dbReference type="PANTHER" id="PTHR30385:SF4">
    <property type="entry name" value="RNA POLYMERASE SIGMA-E FACTOR"/>
    <property type="match status" value="1"/>
</dbReference>
<reference evidence="6 7" key="1">
    <citation type="submission" date="2015-12" db="EMBL/GenBank/DDBJ databases">
        <title>Genome sequence of Aneurinibacillus soli.</title>
        <authorList>
            <person name="Lee J.S."/>
            <person name="Lee K.C."/>
            <person name="Kim K.K."/>
            <person name="Lee B.W."/>
        </authorList>
    </citation>
    <scope>NUCLEOTIDE SEQUENCE [LARGE SCALE GENOMIC DNA]</scope>
    <source>
        <strain evidence="6 7">CB4</strain>
    </source>
</reference>
<dbReference type="SUPFAM" id="SSF88659">
    <property type="entry name" value="Sigma3 and sigma4 domains of RNA polymerase sigma factors"/>
    <property type="match status" value="2"/>
</dbReference>
<keyword evidence="3" id="KW-0238">DNA-binding</keyword>
<dbReference type="Pfam" id="PF04542">
    <property type="entry name" value="Sigma70_r2"/>
    <property type="match status" value="1"/>
</dbReference>
<dbReference type="GO" id="GO:0006352">
    <property type="term" value="P:DNA-templated transcription initiation"/>
    <property type="evidence" value="ECO:0007669"/>
    <property type="project" value="InterPro"/>
</dbReference>
<keyword evidence="1" id="KW-0805">Transcription regulation</keyword>
<dbReference type="OrthoDB" id="2637773at2"/>
<keyword evidence="2" id="KW-0731">Sigma factor</keyword>
<dbReference type="NCBIfam" id="TIGR02937">
    <property type="entry name" value="sigma70-ECF"/>
    <property type="match status" value="1"/>
</dbReference>
<evidence type="ECO:0000313" key="7">
    <source>
        <dbReference type="Proteomes" id="UP000217696"/>
    </source>
</evidence>
<dbReference type="Proteomes" id="UP000217696">
    <property type="component" value="Chromosome"/>
</dbReference>
<dbReference type="InterPro" id="IPR013324">
    <property type="entry name" value="RNA_pol_sigma_r3/r4-like"/>
</dbReference>
<dbReference type="GO" id="GO:0016987">
    <property type="term" value="F:sigma factor activity"/>
    <property type="evidence" value="ECO:0007669"/>
    <property type="project" value="UniProtKB-KW"/>
</dbReference>
<gene>
    <name evidence="6" type="primary">sigB</name>
    <name evidence="6" type="ORF">CB4_02409</name>
</gene>
<evidence type="ECO:0000256" key="2">
    <source>
        <dbReference type="ARBA" id="ARBA00023082"/>
    </source>
</evidence>
<evidence type="ECO:0000313" key="6">
    <source>
        <dbReference type="EMBL" id="BAU28235.1"/>
    </source>
</evidence>
<dbReference type="SUPFAM" id="SSF88946">
    <property type="entry name" value="Sigma2 domain of RNA polymerase sigma factors"/>
    <property type="match status" value="1"/>
</dbReference>
<dbReference type="KEGG" id="asoc:CB4_02409"/>
<dbReference type="InterPro" id="IPR013325">
    <property type="entry name" value="RNA_pol_sigma_r2"/>
</dbReference>
<organism evidence="6 7">
    <name type="scientific">Aneurinibacillus soli</name>
    <dbReference type="NCBI Taxonomy" id="1500254"/>
    <lineage>
        <taxon>Bacteria</taxon>
        <taxon>Bacillati</taxon>
        <taxon>Bacillota</taxon>
        <taxon>Bacilli</taxon>
        <taxon>Bacillales</taxon>
        <taxon>Paenibacillaceae</taxon>
        <taxon>Aneurinibacillus group</taxon>
        <taxon>Aneurinibacillus</taxon>
    </lineage>
</organism>
<evidence type="ECO:0000256" key="1">
    <source>
        <dbReference type="ARBA" id="ARBA00023015"/>
    </source>
</evidence>
<protein>
    <submittedName>
        <fullName evidence="6">RNA polymerase sigma-B factor</fullName>
    </submittedName>
</protein>
<keyword evidence="4" id="KW-0804">Transcription</keyword>